<dbReference type="AlphaFoldDB" id="A0A1X2HZK3"/>
<dbReference type="EMBL" id="MCGE01000040">
    <property type="protein sequence ID" value="ORZ06184.1"/>
    <property type="molecule type" value="Genomic_DNA"/>
</dbReference>
<reference evidence="1 2" key="1">
    <citation type="submission" date="2016-07" db="EMBL/GenBank/DDBJ databases">
        <title>Pervasive Adenine N6-methylation of Active Genes in Fungi.</title>
        <authorList>
            <consortium name="DOE Joint Genome Institute"/>
            <person name="Mondo S.J."/>
            <person name="Dannebaum R.O."/>
            <person name="Kuo R.C."/>
            <person name="Labutti K."/>
            <person name="Haridas S."/>
            <person name="Kuo A."/>
            <person name="Salamov A."/>
            <person name="Ahrendt S.R."/>
            <person name="Lipzen A."/>
            <person name="Sullivan W."/>
            <person name="Andreopoulos W.B."/>
            <person name="Clum A."/>
            <person name="Lindquist E."/>
            <person name="Daum C."/>
            <person name="Ramamoorthy G.K."/>
            <person name="Gryganskyi A."/>
            <person name="Culley D."/>
            <person name="Magnuson J.K."/>
            <person name="James T.Y."/>
            <person name="O'Malley M.A."/>
            <person name="Stajich J.E."/>
            <person name="Spatafora J.W."/>
            <person name="Visel A."/>
            <person name="Grigoriev I.V."/>
        </authorList>
    </citation>
    <scope>NUCLEOTIDE SEQUENCE [LARGE SCALE GENOMIC DNA]</scope>
    <source>
        <strain evidence="1 2">NRRL 1336</strain>
    </source>
</reference>
<organism evidence="1 2">
    <name type="scientific">Absidia repens</name>
    <dbReference type="NCBI Taxonomy" id="90262"/>
    <lineage>
        <taxon>Eukaryota</taxon>
        <taxon>Fungi</taxon>
        <taxon>Fungi incertae sedis</taxon>
        <taxon>Mucoromycota</taxon>
        <taxon>Mucoromycotina</taxon>
        <taxon>Mucoromycetes</taxon>
        <taxon>Mucorales</taxon>
        <taxon>Cunninghamellaceae</taxon>
        <taxon>Absidia</taxon>
    </lineage>
</organism>
<gene>
    <name evidence="1" type="ORF">BCR42DRAFT_496372</name>
</gene>
<comment type="caution">
    <text evidence="1">The sequence shown here is derived from an EMBL/GenBank/DDBJ whole genome shotgun (WGS) entry which is preliminary data.</text>
</comment>
<sequence length="223" mass="25743">MYHSVIKVPFSLFFWVNGHDTVISNDEQLINDGASDVELDANLQQQQELQGPMEQQKKQKRKTKTSSIYSEEEVKALVISYHLKKLVSAPRADDNPSAVLSQAVESLTQQFDWFEDQEIRMDDSCMISIVDQVKHSQVDEERHSFDPKLKNEWHAIIDNVRAERLDRMKGRQITFYVTKLVHDGSGMPCYPWVLFVIGCPIAKNPVEFETCLVRQDELKNSDI</sequence>
<proteinExistence type="predicted"/>
<name>A0A1X2HZK3_9FUNG</name>
<dbReference type="Proteomes" id="UP000193560">
    <property type="component" value="Unassembled WGS sequence"/>
</dbReference>
<evidence type="ECO:0000313" key="2">
    <source>
        <dbReference type="Proteomes" id="UP000193560"/>
    </source>
</evidence>
<evidence type="ECO:0000313" key="1">
    <source>
        <dbReference type="EMBL" id="ORZ06184.1"/>
    </source>
</evidence>
<accession>A0A1X2HZK3</accession>
<keyword evidence="2" id="KW-1185">Reference proteome</keyword>
<protein>
    <submittedName>
        <fullName evidence="1">Uncharacterized protein</fullName>
    </submittedName>
</protein>